<keyword evidence="9 19" id="KW-0479">Metal-binding</keyword>
<dbReference type="CDD" id="cd00290">
    <property type="entry name" value="cytochrome_b_C"/>
    <property type="match status" value="1"/>
</dbReference>
<dbReference type="Pfam" id="PF00032">
    <property type="entry name" value="Cytochrom_B_C"/>
    <property type="match status" value="1"/>
</dbReference>
<feature type="transmembrane region" description="Helical" evidence="20">
    <location>
        <begin position="87"/>
        <end position="107"/>
    </location>
</feature>
<evidence type="ECO:0000256" key="3">
    <source>
        <dbReference type="ARBA" id="ARBA00011660"/>
    </source>
</evidence>
<dbReference type="AlphaFoldDB" id="A0A090ASP1"/>
<feature type="domain" description="Cytochrome b/b6 C-terminal region profile" evidence="22">
    <location>
        <begin position="210"/>
        <end position="380"/>
    </location>
</feature>
<comment type="similarity">
    <text evidence="17 20">Belongs to the cytochrome b family.</text>
</comment>
<dbReference type="PANTHER" id="PTHR19271">
    <property type="entry name" value="CYTOCHROME B"/>
    <property type="match status" value="1"/>
</dbReference>
<reference evidence="23" key="1">
    <citation type="journal article" date="2014" name="Gene">
        <title>Mitochondrial genomic investigation of flatfish monophyly.</title>
        <authorList>
            <person name="Campbell M.A."/>
            <person name="Lopez J.A."/>
            <person name="Satoh T.P."/>
            <person name="Chen W.-J."/>
            <person name="Miya M."/>
        </authorList>
    </citation>
    <scope>NUCLEOTIDE SEQUENCE</scope>
</reference>
<keyword evidence="16 20" id="KW-0472">Membrane</keyword>
<dbReference type="InterPro" id="IPR048259">
    <property type="entry name" value="Cytochrome_b_N_euk/bac"/>
</dbReference>
<organism evidence="23">
    <name type="scientific">Bothus pantherinus</name>
    <name type="common">Leopard flounder</name>
    <name type="synonym">Rhombus pantherinus</name>
    <dbReference type="NCBI Taxonomy" id="366905"/>
    <lineage>
        <taxon>Eukaryota</taxon>
        <taxon>Metazoa</taxon>
        <taxon>Chordata</taxon>
        <taxon>Craniata</taxon>
        <taxon>Vertebrata</taxon>
        <taxon>Euteleostomi</taxon>
        <taxon>Actinopterygii</taxon>
        <taxon>Neopterygii</taxon>
        <taxon>Teleostei</taxon>
        <taxon>Neoteleostei</taxon>
        <taxon>Acanthomorphata</taxon>
        <taxon>Carangaria</taxon>
        <taxon>Pleuronectiformes</taxon>
        <taxon>Pleuronectoidei</taxon>
        <taxon>Bothidae</taxon>
        <taxon>Bothus</taxon>
    </lineage>
</organism>
<feature type="binding site" description="axial binding residue" evidence="19">
    <location>
        <position position="196"/>
    </location>
    <ligand>
        <name>heme b</name>
        <dbReference type="ChEBI" id="CHEBI:60344"/>
        <label>b566</label>
    </ligand>
    <ligandPart>
        <name>Fe</name>
        <dbReference type="ChEBI" id="CHEBI:18248"/>
    </ligandPart>
</feature>
<protein>
    <recommendedName>
        <fullName evidence="4 20">Cytochrome b</fullName>
    </recommendedName>
</protein>
<dbReference type="PIRSF" id="PIRSF038885">
    <property type="entry name" value="COB"/>
    <property type="match status" value="1"/>
</dbReference>
<feature type="transmembrane region" description="Helical" evidence="20">
    <location>
        <begin position="178"/>
        <end position="200"/>
    </location>
</feature>
<dbReference type="GO" id="GO:0045275">
    <property type="term" value="C:respiratory chain complex III"/>
    <property type="evidence" value="ECO:0007669"/>
    <property type="project" value="InterPro"/>
</dbReference>
<evidence type="ECO:0000259" key="22">
    <source>
        <dbReference type="PROSITE" id="PS51003"/>
    </source>
</evidence>
<feature type="transmembrane region" description="Helical" evidence="20">
    <location>
        <begin position="346"/>
        <end position="366"/>
    </location>
</feature>
<evidence type="ECO:0000256" key="19">
    <source>
        <dbReference type="PIRSR" id="PIRSR038885-2"/>
    </source>
</evidence>
<accession>A0A090ASP1</accession>
<feature type="binding site" description="axial binding residue" evidence="19">
    <location>
        <position position="97"/>
    </location>
    <ligand>
        <name>heme b</name>
        <dbReference type="ChEBI" id="CHEBI:60344"/>
        <label>b566</label>
    </ligand>
    <ligandPart>
        <name>Fe</name>
        <dbReference type="ChEBI" id="CHEBI:18248"/>
    </ligandPart>
</feature>
<comment type="function">
    <text evidence="1 20">Component of the ubiquinol-cytochrome c reductase complex (complex III or cytochrome b-c1 complex) that is part of the mitochondrial respiratory chain. The b-c1 complex mediates electron transfer from ubiquinol to cytochrome c. Contributes to the generation of a proton gradient across the mitochondrial membrane that is then used for ATP synthesis.</text>
</comment>
<evidence type="ECO:0000259" key="21">
    <source>
        <dbReference type="PROSITE" id="PS51002"/>
    </source>
</evidence>
<feature type="transmembrane region" description="Helical" evidence="20">
    <location>
        <begin position="320"/>
        <end position="340"/>
    </location>
</feature>
<evidence type="ECO:0000256" key="20">
    <source>
        <dbReference type="RuleBase" id="RU362117"/>
    </source>
</evidence>
<dbReference type="InterPro" id="IPR005797">
    <property type="entry name" value="Cyt_b/b6_N"/>
</dbReference>
<dbReference type="SUPFAM" id="SSF81648">
    <property type="entry name" value="a domain/subunit of cytochrome bc1 complex (Ubiquinol-cytochrome c reductase)"/>
    <property type="match status" value="1"/>
</dbReference>
<dbReference type="FunFam" id="1.20.810.10:FF:000002">
    <property type="entry name" value="Cytochrome b"/>
    <property type="match status" value="1"/>
</dbReference>
<comment type="cofactor">
    <cofactor evidence="20">
        <name>heme b</name>
        <dbReference type="ChEBI" id="CHEBI:60344"/>
    </cofactor>
    <text evidence="20">Binds 2 heme groups non-covalently.</text>
</comment>
<evidence type="ECO:0000256" key="6">
    <source>
        <dbReference type="ARBA" id="ARBA00022617"/>
    </source>
</evidence>
<gene>
    <name evidence="23" type="primary">Cyt b</name>
</gene>
<feature type="binding site" evidence="18">
    <location>
        <position position="201"/>
    </location>
    <ligand>
        <name>a ubiquinone</name>
        <dbReference type="ChEBI" id="CHEBI:16389"/>
    </ligand>
</feature>
<evidence type="ECO:0000256" key="1">
    <source>
        <dbReference type="ARBA" id="ARBA00002566"/>
    </source>
</evidence>
<dbReference type="PROSITE" id="PS51002">
    <property type="entry name" value="CYTB_NTER"/>
    <property type="match status" value="1"/>
</dbReference>
<evidence type="ECO:0000256" key="7">
    <source>
        <dbReference type="ARBA" id="ARBA00022660"/>
    </source>
</evidence>
<dbReference type="PANTHER" id="PTHR19271:SF16">
    <property type="entry name" value="CYTOCHROME B"/>
    <property type="match status" value="1"/>
</dbReference>
<geneLocation type="mitochondrion" evidence="23"/>
<comment type="subcellular location">
    <subcellularLocation>
        <location evidence="2">Mitochondrion inner membrane</location>
        <topology evidence="2">Multi-pass membrane protein</topology>
    </subcellularLocation>
</comment>
<dbReference type="GO" id="GO:0008121">
    <property type="term" value="F:quinol-cytochrome-c reductase activity"/>
    <property type="evidence" value="ECO:0007669"/>
    <property type="project" value="InterPro"/>
</dbReference>
<evidence type="ECO:0000256" key="17">
    <source>
        <dbReference type="ARBA" id="ARBA00061233"/>
    </source>
</evidence>
<dbReference type="Gene3D" id="1.20.810.10">
    <property type="entry name" value="Cytochrome Bc1 Complex, Chain C"/>
    <property type="match status" value="1"/>
</dbReference>
<keyword evidence="6 19" id="KW-0349">Heme</keyword>
<dbReference type="InterPro" id="IPR027387">
    <property type="entry name" value="Cytb/b6-like_sf"/>
</dbReference>
<feature type="binding site" description="axial binding residue" evidence="19">
    <location>
        <position position="182"/>
    </location>
    <ligand>
        <name>heme b</name>
        <dbReference type="ChEBI" id="CHEBI:60344"/>
        <label>b562</label>
    </ligand>
    <ligandPart>
        <name>Fe</name>
        <dbReference type="ChEBI" id="CHEBI:18248"/>
    </ligandPart>
</feature>
<feature type="transmembrane region" description="Helical" evidence="20">
    <location>
        <begin position="288"/>
        <end position="308"/>
    </location>
</feature>
<keyword evidence="12 20" id="KW-1133">Transmembrane helix</keyword>
<sequence length="380" mass="42255">MANLRKSHPLLKIANDALVDLPAPSNISVWWNFGSLLGLCLIAQILTGLFLAMHYTSDIATAFSSVAHICRDVNYGWMIRNMHANGASFFFICIYMHIGRGLYYGSYLYKETWNIGVVLLLLVMMTAFVGYVLPWGQMSFWGATVITNLLSAVPYVGNALVQWIWGGFSVDNATLTRFFAFHFLLPFVILAATVIHLLFLHETGSNNPTGVSSEADKVSFHPYFSYKDILGFAALILALVTLALFSPNLLGDPDNFTPANPLVTPPHIKPEWYFLFAYAILRSIPNKLGGVLALLFSILVLMVIPILHTSKQRSLTFRPLTQALFWILIADVIILTWIGGMPVEDPYIVIGQLASVIYFSIFLVLLPAASWVENKTILAT</sequence>
<dbReference type="CDD" id="cd00284">
    <property type="entry name" value="Cytochrome_b_N"/>
    <property type="match status" value="1"/>
</dbReference>
<evidence type="ECO:0000256" key="4">
    <source>
        <dbReference type="ARBA" id="ARBA00013531"/>
    </source>
</evidence>
<evidence type="ECO:0000256" key="8">
    <source>
        <dbReference type="ARBA" id="ARBA00022692"/>
    </source>
</evidence>
<keyword evidence="11 20" id="KW-0249">Electron transport</keyword>
<keyword evidence="5 20" id="KW-0813">Transport</keyword>
<evidence type="ECO:0000256" key="11">
    <source>
        <dbReference type="ARBA" id="ARBA00022982"/>
    </source>
</evidence>
<keyword evidence="13 19" id="KW-0408">Iron</keyword>
<feature type="transmembrane region" description="Helical" evidence="20">
    <location>
        <begin position="145"/>
        <end position="166"/>
    </location>
</feature>
<feature type="domain" description="Cytochrome b/b6 N-terminal region profile" evidence="21">
    <location>
        <begin position="1"/>
        <end position="209"/>
    </location>
</feature>
<dbReference type="GO" id="GO:0006122">
    <property type="term" value="P:mitochondrial electron transport, ubiquinol to cytochrome c"/>
    <property type="evidence" value="ECO:0007669"/>
    <property type="project" value="TreeGrafter"/>
</dbReference>
<dbReference type="InterPro" id="IPR036150">
    <property type="entry name" value="Cyt_b/b6_C_sf"/>
</dbReference>
<dbReference type="InterPro" id="IPR016174">
    <property type="entry name" value="Di-haem_cyt_TM"/>
</dbReference>
<comment type="cofactor">
    <cofactor evidence="19">
        <name>heme</name>
        <dbReference type="ChEBI" id="CHEBI:30413"/>
    </cofactor>
    <text evidence="19">Binds 2 heme groups non-covalently.</text>
</comment>
<keyword evidence="7 20" id="KW-0679">Respiratory chain</keyword>
<feature type="binding site" description="axial binding residue" evidence="19">
    <location>
        <position position="83"/>
    </location>
    <ligand>
        <name>heme b</name>
        <dbReference type="ChEBI" id="CHEBI:60344"/>
        <label>b562</label>
    </ligand>
    <ligandPart>
        <name>Fe</name>
        <dbReference type="ChEBI" id="CHEBI:18248"/>
    </ligandPart>
</feature>
<keyword evidence="10" id="KW-0999">Mitochondrion inner membrane</keyword>
<comment type="subunit">
    <text evidence="3">The cytochrome bc1 complex contains 3 respiratory subunits (MT-CYB, CYC1 and UQCRFS1), 2 core proteins (UQCRC1 and UQCRC2) and probably 6 low-molecular weight proteins.</text>
</comment>
<evidence type="ECO:0000256" key="14">
    <source>
        <dbReference type="ARBA" id="ARBA00023075"/>
    </source>
</evidence>
<keyword evidence="15 20" id="KW-0496">Mitochondrion</keyword>
<keyword evidence="8 20" id="KW-0812">Transmembrane</keyword>
<name>A0A090ASP1_BOTPN</name>
<evidence type="ECO:0000256" key="12">
    <source>
        <dbReference type="ARBA" id="ARBA00022989"/>
    </source>
</evidence>
<evidence type="ECO:0000256" key="13">
    <source>
        <dbReference type="ARBA" id="ARBA00023004"/>
    </source>
</evidence>
<dbReference type="GO" id="GO:0046872">
    <property type="term" value="F:metal ion binding"/>
    <property type="evidence" value="ECO:0007669"/>
    <property type="project" value="UniProtKB-UniRule"/>
</dbReference>
<dbReference type="GO" id="GO:0005743">
    <property type="term" value="C:mitochondrial inner membrane"/>
    <property type="evidence" value="ECO:0007669"/>
    <property type="project" value="UniProtKB-SubCell"/>
</dbReference>
<feature type="transmembrane region" description="Helical" evidence="20">
    <location>
        <begin position="229"/>
        <end position="250"/>
    </location>
</feature>
<evidence type="ECO:0000256" key="16">
    <source>
        <dbReference type="ARBA" id="ARBA00023136"/>
    </source>
</evidence>
<dbReference type="SUPFAM" id="SSF81342">
    <property type="entry name" value="Transmembrane di-heme cytochromes"/>
    <property type="match status" value="1"/>
</dbReference>
<evidence type="ECO:0000313" key="23">
    <source>
        <dbReference type="EMBL" id="BAP58910.1"/>
    </source>
</evidence>
<dbReference type="Pfam" id="PF00033">
    <property type="entry name" value="Cytochrome_B"/>
    <property type="match status" value="1"/>
</dbReference>
<feature type="transmembrane region" description="Helical" evidence="20">
    <location>
        <begin position="113"/>
        <end position="133"/>
    </location>
</feature>
<evidence type="ECO:0000256" key="15">
    <source>
        <dbReference type="ARBA" id="ARBA00023128"/>
    </source>
</evidence>
<evidence type="ECO:0000256" key="2">
    <source>
        <dbReference type="ARBA" id="ARBA00004448"/>
    </source>
</evidence>
<dbReference type="GO" id="GO:0016491">
    <property type="term" value="F:oxidoreductase activity"/>
    <property type="evidence" value="ECO:0007669"/>
    <property type="project" value="UniProtKB-UniRule"/>
</dbReference>
<dbReference type="InterPro" id="IPR005798">
    <property type="entry name" value="Cyt_b/b6_C"/>
</dbReference>
<dbReference type="InterPro" id="IPR030689">
    <property type="entry name" value="Cytochrome_b"/>
</dbReference>
<evidence type="ECO:0000256" key="5">
    <source>
        <dbReference type="ARBA" id="ARBA00022448"/>
    </source>
</evidence>
<evidence type="ECO:0000256" key="9">
    <source>
        <dbReference type="ARBA" id="ARBA00022723"/>
    </source>
</evidence>
<dbReference type="PROSITE" id="PS51003">
    <property type="entry name" value="CYTB_CTER"/>
    <property type="match status" value="1"/>
</dbReference>
<evidence type="ECO:0000256" key="10">
    <source>
        <dbReference type="ARBA" id="ARBA00022792"/>
    </source>
</evidence>
<feature type="transmembrane region" description="Helical" evidence="20">
    <location>
        <begin position="29"/>
        <end position="52"/>
    </location>
</feature>
<proteinExistence type="inferred from homology"/>
<dbReference type="EMBL" id="AP014587">
    <property type="protein sequence ID" value="BAP58910.1"/>
    <property type="molecule type" value="Genomic_DNA"/>
</dbReference>
<keyword evidence="14" id="KW-0830">Ubiquinone</keyword>
<evidence type="ECO:0000256" key="18">
    <source>
        <dbReference type="PIRSR" id="PIRSR038885-1"/>
    </source>
</evidence>
<dbReference type="InterPro" id="IPR048260">
    <property type="entry name" value="Cytochrome_b_C_euk/bac"/>
</dbReference>